<organism evidence="1 2">
    <name type="scientific">Rhizophagus irregularis (strain DAOM 197198w)</name>
    <name type="common">Glomus intraradices</name>
    <dbReference type="NCBI Taxonomy" id="1432141"/>
    <lineage>
        <taxon>Eukaryota</taxon>
        <taxon>Fungi</taxon>
        <taxon>Fungi incertae sedis</taxon>
        <taxon>Mucoromycota</taxon>
        <taxon>Glomeromycotina</taxon>
        <taxon>Glomeromycetes</taxon>
        <taxon>Glomerales</taxon>
        <taxon>Glomeraceae</taxon>
        <taxon>Rhizophagus</taxon>
    </lineage>
</organism>
<protein>
    <recommendedName>
        <fullName evidence="3">Protein kinase domain-containing protein</fullName>
    </recommendedName>
</protein>
<reference evidence="1 2" key="1">
    <citation type="submission" date="2014-02" db="EMBL/GenBank/DDBJ databases">
        <title>Single nucleus genome sequencing reveals high similarity among nuclei of an endomycorrhizal fungus.</title>
        <authorList>
            <person name="Lin K."/>
            <person name="Geurts R."/>
            <person name="Zhang Z."/>
            <person name="Limpens E."/>
            <person name="Saunders D.G."/>
            <person name="Mu D."/>
            <person name="Pang E."/>
            <person name="Cao H."/>
            <person name="Cha H."/>
            <person name="Lin T."/>
            <person name="Zhou Q."/>
            <person name="Shang Y."/>
            <person name="Li Y."/>
            <person name="Ivanov S."/>
            <person name="Sharma T."/>
            <person name="Velzen R.V."/>
            <person name="Ruijter N.D."/>
            <person name="Aanen D.K."/>
            <person name="Win J."/>
            <person name="Kamoun S."/>
            <person name="Bisseling T."/>
            <person name="Huang S."/>
        </authorList>
    </citation>
    <scope>NUCLEOTIDE SEQUENCE [LARGE SCALE GENOMIC DNA]</scope>
    <source>
        <strain evidence="2">DAOM197198w</strain>
    </source>
</reference>
<dbReference type="Proteomes" id="UP000022910">
    <property type="component" value="Unassembled WGS sequence"/>
</dbReference>
<gene>
    <name evidence="1" type="ORF">RirG_236600</name>
</gene>
<name>A0A015LH91_RHIIW</name>
<comment type="caution">
    <text evidence="1">The sequence shown here is derived from an EMBL/GenBank/DDBJ whole genome shotgun (WGS) entry which is preliminary data.</text>
</comment>
<accession>A0A015LH91</accession>
<sequence length="183" mass="21400">MSFGNNQSVNAAINRAFALTDYNIYNNIHKQDKFQKQTILADESLTENEKSEAIRILTKGYDQDKLCYNKGTKRICENCNQECLATLFCELCVRNYLKANFSNWTSGNNDIDNLIQECQMKSITTYKIPEWIPYNSFKNVKYLTKGGFSEIYTATWINGRYEEWDSKKQQLKRFGNFNIVLKN</sequence>
<evidence type="ECO:0000313" key="2">
    <source>
        <dbReference type="Proteomes" id="UP000022910"/>
    </source>
</evidence>
<dbReference type="AlphaFoldDB" id="A0A015LH91"/>
<dbReference type="HOGENOM" id="CLU_000288_7_27_1"/>
<evidence type="ECO:0008006" key="3">
    <source>
        <dbReference type="Google" id="ProtNLM"/>
    </source>
</evidence>
<evidence type="ECO:0000313" key="1">
    <source>
        <dbReference type="EMBL" id="EXX54218.1"/>
    </source>
</evidence>
<proteinExistence type="predicted"/>
<keyword evidence="2" id="KW-1185">Reference proteome</keyword>
<dbReference type="EMBL" id="JEMT01028577">
    <property type="protein sequence ID" value="EXX54218.1"/>
    <property type="molecule type" value="Genomic_DNA"/>
</dbReference>